<organism evidence="1 2">
    <name type="scientific">Gigaspora rosea</name>
    <dbReference type="NCBI Taxonomy" id="44941"/>
    <lineage>
        <taxon>Eukaryota</taxon>
        <taxon>Fungi</taxon>
        <taxon>Fungi incertae sedis</taxon>
        <taxon>Mucoromycota</taxon>
        <taxon>Glomeromycotina</taxon>
        <taxon>Glomeromycetes</taxon>
        <taxon>Diversisporales</taxon>
        <taxon>Gigasporaceae</taxon>
        <taxon>Gigaspora</taxon>
    </lineage>
</organism>
<accession>A0A397VEW6</accession>
<dbReference type="Proteomes" id="UP000266673">
    <property type="component" value="Unassembled WGS sequence"/>
</dbReference>
<dbReference type="OrthoDB" id="10505277at2759"/>
<name>A0A397VEW6_9GLOM</name>
<proteinExistence type="predicted"/>
<reference evidence="1 2" key="1">
    <citation type="submission" date="2018-06" db="EMBL/GenBank/DDBJ databases">
        <title>Comparative genomics reveals the genomic features of Rhizophagus irregularis, R. cerebriforme, R. diaphanum and Gigaspora rosea, and their symbiotic lifestyle signature.</title>
        <authorList>
            <person name="Morin E."/>
            <person name="San Clemente H."/>
            <person name="Chen E.C.H."/>
            <person name="De La Providencia I."/>
            <person name="Hainaut M."/>
            <person name="Kuo A."/>
            <person name="Kohler A."/>
            <person name="Murat C."/>
            <person name="Tang N."/>
            <person name="Roy S."/>
            <person name="Loubradou J."/>
            <person name="Henrissat B."/>
            <person name="Grigoriev I.V."/>
            <person name="Corradi N."/>
            <person name="Roux C."/>
            <person name="Martin F.M."/>
        </authorList>
    </citation>
    <scope>NUCLEOTIDE SEQUENCE [LARGE SCALE GENOMIC DNA]</scope>
    <source>
        <strain evidence="1 2">DAOM 194757</strain>
    </source>
</reference>
<dbReference type="AlphaFoldDB" id="A0A397VEW6"/>
<gene>
    <name evidence="1" type="ORF">C2G38_2177767</name>
</gene>
<evidence type="ECO:0000313" key="1">
    <source>
        <dbReference type="EMBL" id="RIB21030.1"/>
    </source>
</evidence>
<evidence type="ECO:0000313" key="2">
    <source>
        <dbReference type="Proteomes" id="UP000266673"/>
    </source>
</evidence>
<dbReference type="EMBL" id="QKWP01000384">
    <property type="protein sequence ID" value="RIB21030.1"/>
    <property type="molecule type" value="Genomic_DNA"/>
</dbReference>
<keyword evidence="2" id="KW-1185">Reference proteome</keyword>
<comment type="caution">
    <text evidence="1">The sequence shown here is derived from an EMBL/GenBank/DDBJ whole genome shotgun (WGS) entry which is preliminary data.</text>
</comment>
<protein>
    <submittedName>
        <fullName evidence="1">Uncharacterized protein</fullName>
    </submittedName>
</protein>
<sequence>MHEIYRNVAIDSLKRYCDNMKAQLNKMNIKFTTEYQISDLNMIEYTVIVWYLYARYKKQYVPNRIGYKSGFLEIVYNAAEILPLGFKQFLELDNIPLKV</sequence>